<dbReference type="KEGG" id="snep:Enr13x_36340"/>
<dbReference type="HAMAP" id="MF_00113">
    <property type="entry name" value="QueA"/>
    <property type="match status" value="1"/>
</dbReference>
<dbReference type="RefSeq" id="WP_145388099.1">
    <property type="nucleotide sequence ID" value="NZ_CP037423.1"/>
</dbReference>
<dbReference type="EC" id="2.4.99.17" evidence="10 13"/>
<accession>A0A518HSG0</accession>
<evidence type="ECO:0000256" key="6">
    <source>
        <dbReference type="ARBA" id="ARBA00022691"/>
    </source>
</evidence>
<dbReference type="GO" id="GO:0051075">
    <property type="term" value="F:S-adenosylmethionine:tRNA ribosyltransferase-isomerase activity"/>
    <property type="evidence" value="ECO:0007669"/>
    <property type="project" value="UniProtKB-EC"/>
</dbReference>
<dbReference type="InterPro" id="IPR003699">
    <property type="entry name" value="QueA"/>
</dbReference>
<comment type="subunit">
    <text evidence="3 13">Monomer.</text>
</comment>
<evidence type="ECO:0000256" key="8">
    <source>
        <dbReference type="ARBA" id="ARBA00052751"/>
    </source>
</evidence>
<dbReference type="OrthoDB" id="9805933at2"/>
<organism evidence="14 15">
    <name type="scientific">Stieleria neptunia</name>
    <dbReference type="NCBI Taxonomy" id="2527979"/>
    <lineage>
        <taxon>Bacteria</taxon>
        <taxon>Pseudomonadati</taxon>
        <taxon>Planctomycetota</taxon>
        <taxon>Planctomycetia</taxon>
        <taxon>Pirellulales</taxon>
        <taxon>Pirellulaceae</taxon>
        <taxon>Stieleria</taxon>
    </lineage>
</organism>
<dbReference type="AlphaFoldDB" id="A0A518HSG0"/>
<dbReference type="UniPathway" id="UPA00392"/>
<dbReference type="Proteomes" id="UP000319004">
    <property type="component" value="Chromosome"/>
</dbReference>
<dbReference type="Pfam" id="PF02547">
    <property type="entry name" value="Queuosine_synth"/>
    <property type="match status" value="1"/>
</dbReference>
<dbReference type="InterPro" id="IPR036100">
    <property type="entry name" value="QueA_sf"/>
</dbReference>
<reference evidence="14 15" key="1">
    <citation type="submission" date="2019-03" db="EMBL/GenBank/DDBJ databases">
        <title>Deep-cultivation of Planctomycetes and their phenomic and genomic characterization uncovers novel biology.</title>
        <authorList>
            <person name="Wiegand S."/>
            <person name="Jogler M."/>
            <person name="Boedeker C."/>
            <person name="Pinto D."/>
            <person name="Vollmers J."/>
            <person name="Rivas-Marin E."/>
            <person name="Kohn T."/>
            <person name="Peeters S.H."/>
            <person name="Heuer A."/>
            <person name="Rast P."/>
            <person name="Oberbeckmann S."/>
            <person name="Bunk B."/>
            <person name="Jeske O."/>
            <person name="Meyerdierks A."/>
            <person name="Storesund J.E."/>
            <person name="Kallscheuer N."/>
            <person name="Luecker S."/>
            <person name="Lage O.M."/>
            <person name="Pohl T."/>
            <person name="Merkel B.J."/>
            <person name="Hornburger P."/>
            <person name="Mueller R.-W."/>
            <person name="Bruemmer F."/>
            <person name="Labrenz M."/>
            <person name="Spormann A.M."/>
            <person name="Op den Camp H."/>
            <person name="Overmann J."/>
            <person name="Amann R."/>
            <person name="Jetten M.S.M."/>
            <person name="Mascher T."/>
            <person name="Medema M.H."/>
            <person name="Devos D.P."/>
            <person name="Kaster A.-K."/>
            <person name="Ovreas L."/>
            <person name="Rohde M."/>
            <person name="Galperin M.Y."/>
            <person name="Jogler C."/>
        </authorList>
    </citation>
    <scope>NUCLEOTIDE SEQUENCE [LARGE SCALE GENOMIC DNA]</scope>
    <source>
        <strain evidence="14 15">Enr13</strain>
    </source>
</reference>
<evidence type="ECO:0000256" key="13">
    <source>
        <dbReference type="HAMAP-Rule" id="MF_00113"/>
    </source>
</evidence>
<evidence type="ECO:0000256" key="2">
    <source>
        <dbReference type="ARBA" id="ARBA00004691"/>
    </source>
</evidence>
<dbReference type="Gene3D" id="2.40.10.240">
    <property type="entry name" value="QueA-like"/>
    <property type="match status" value="1"/>
</dbReference>
<keyword evidence="6 13" id="KW-0949">S-adenosyl-L-methionine</keyword>
<protein>
    <recommendedName>
        <fullName evidence="11 13">S-adenosylmethionine:tRNA ribosyltransferase-isomerase</fullName>
        <ecNumber evidence="10 13">2.4.99.17</ecNumber>
    </recommendedName>
    <alternativeName>
        <fullName evidence="12 13">Queuosine biosynthesis protein QueA</fullName>
    </alternativeName>
</protein>
<evidence type="ECO:0000256" key="5">
    <source>
        <dbReference type="ARBA" id="ARBA00022679"/>
    </source>
</evidence>
<evidence type="ECO:0000313" key="15">
    <source>
        <dbReference type="Proteomes" id="UP000319004"/>
    </source>
</evidence>
<dbReference type="NCBIfam" id="NF001140">
    <property type="entry name" value="PRK00147.1"/>
    <property type="match status" value="1"/>
</dbReference>
<evidence type="ECO:0000313" key="14">
    <source>
        <dbReference type="EMBL" id="QDV43776.1"/>
    </source>
</evidence>
<dbReference type="SUPFAM" id="SSF111337">
    <property type="entry name" value="QueA-like"/>
    <property type="match status" value="1"/>
</dbReference>
<comment type="catalytic activity">
    <reaction evidence="8 13">
        <text>7-aminomethyl-7-carbaguanosine(34) in tRNA + S-adenosyl-L-methionine = epoxyqueuosine(34) in tRNA + adenine + L-methionine + 2 H(+)</text>
        <dbReference type="Rhea" id="RHEA:32155"/>
        <dbReference type="Rhea" id="RHEA-COMP:10342"/>
        <dbReference type="Rhea" id="RHEA-COMP:18582"/>
        <dbReference type="ChEBI" id="CHEBI:15378"/>
        <dbReference type="ChEBI" id="CHEBI:16708"/>
        <dbReference type="ChEBI" id="CHEBI:57844"/>
        <dbReference type="ChEBI" id="CHEBI:59789"/>
        <dbReference type="ChEBI" id="CHEBI:82833"/>
        <dbReference type="ChEBI" id="CHEBI:194443"/>
        <dbReference type="EC" id="2.4.99.17"/>
    </reaction>
</comment>
<evidence type="ECO:0000256" key="11">
    <source>
        <dbReference type="ARBA" id="ARBA00069325"/>
    </source>
</evidence>
<dbReference type="GO" id="GO:0008616">
    <property type="term" value="P:tRNA queuosine(34) biosynthetic process"/>
    <property type="evidence" value="ECO:0007669"/>
    <property type="project" value="UniProtKB-UniRule"/>
</dbReference>
<evidence type="ECO:0000256" key="12">
    <source>
        <dbReference type="ARBA" id="ARBA00076160"/>
    </source>
</evidence>
<keyword evidence="15" id="KW-1185">Reference proteome</keyword>
<comment type="function">
    <text evidence="13">Transfers and isomerizes the ribose moiety from AdoMet to the 7-aminomethyl group of 7-deazaguanine (preQ1-tRNA) to give epoxyqueuosine (oQ-tRNA).</text>
</comment>
<keyword evidence="7 13" id="KW-0671">Queuosine biosynthesis</keyword>
<keyword evidence="5 13" id="KW-0808">Transferase</keyword>
<dbReference type="Gene3D" id="3.40.1780.10">
    <property type="entry name" value="QueA-like"/>
    <property type="match status" value="1"/>
</dbReference>
<keyword evidence="14" id="KW-0413">Isomerase</keyword>
<comment type="subcellular location">
    <subcellularLocation>
        <location evidence="1 13">Cytoplasm</location>
    </subcellularLocation>
</comment>
<dbReference type="InterPro" id="IPR042118">
    <property type="entry name" value="QueA_dom1"/>
</dbReference>
<dbReference type="InterPro" id="IPR042119">
    <property type="entry name" value="QueA_dom2"/>
</dbReference>
<proteinExistence type="inferred from homology"/>
<dbReference type="EMBL" id="CP037423">
    <property type="protein sequence ID" value="QDV43776.1"/>
    <property type="molecule type" value="Genomic_DNA"/>
</dbReference>
<sequence length="368" mass="40814">MSEIDFYDYELPRELIAQEPLTTRSDARLMLVNRASGEIDHHHVRDLPDLLRSEDTLVLNDSRVIPARMVGFRTRTQGRWQGLFLREDPGSGIWEVLTKTRGKLVTGETITIEDRNGLPGMRLEVVARTEHGHLLVLPRPPADRLAAAVDEENQLSQSSSADQWLNRYGRVPLPPYIRDGHMVDADVSNYQTVFARAPGSVAAPTAGLHFTPSLLGQIADGGTETASVTLHVGLGTFRPISSETLAEHEMHTEWGQITEENADLIVERRAAAGRCVAVGTTSVRVLESAAADLAGDLRAWTSTTDLFIRPPYRFQIVDALMTNFHLPKSTLLVLVSAFASRELILEAYAKAIENEYRFFSYGDAMLIV</sequence>
<dbReference type="FunFam" id="3.40.1780.10:FF:000001">
    <property type="entry name" value="S-adenosylmethionine:tRNA ribosyltransferase-isomerase"/>
    <property type="match status" value="1"/>
</dbReference>
<gene>
    <name evidence="13 14" type="primary">queA</name>
    <name evidence="14" type="ORF">Enr13x_36340</name>
</gene>
<keyword evidence="4 13" id="KW-0963">Cytoplasm</keyword>
<evidence type="ECO:0000256" key="10">
    <source>
        <dbReference type="ARBA" id="ARBA00066503"/>
    </source>
</evidence>
<evidence type="ECO:0000256" key="3">
    <source>
        <dbReference type="ARBA" id="ARBA00011245"/>
    </source>
</evidence>
<keyword evidence="14" id="KW-0328">Glycosyltransferase</keyword>
<dbReference type="NCBIfam" id="TIGR00113">
    <property type="entry name" value="queA"/>
    <property type="match status" value="1"/>
</dbReference>
<evidence type="ECO:0000256" key="9">
    <source>
        <dbReference type="ARBA" id="ARBA00061210"/>
    </source>
</evidence>
<evidence type="ECO:0000256" key="4">
    <source>
        <dbReference type="ARBA" id="ARBA00022490"/>
    </source>
</evidence>
<evidence type="ECO:0000256" key="1">
    <source>
        <dbReference type="ARBA" id="ARBA00004496"/>
    </source>
</evidence>
<evidence type="ECO:0000256" key="7">
    <source>
        <dbReference type="ARBA" id="ARBA00022785"/>
    </source>
</evidence>
<dbReference type="PANTHER" id="PTHR30307">
    <property type="entry name" value="S-ADENOSYLMETHIONINE:TRNA RIBOSYLTRANSFERASE-ISOMERASE"/>
    <property type="match status" value="1"/>
</dbReference>
<dbReference type="GO" id="GO:0005737">
    <property type="term" value="C:cytoplasm"/>
    <property type="evidence" value="ECO:0007669"/>
    <property type="project" value="UniProtKB-SubCell"/>
</dbReference>
<comment type="pathway">
    <text evidence="2 13">tRNA modification; tRNA-queuosine biosynthesis.</text>
</comment>
<comment type="similarity">
    <text evidence="9 13">Belongs to the QueA family.</text>
</comment>
<dbReference type="PANTHER" id="PTHR30307:SF0">
    <property type="entry name" value="S-ADENOSYLMETHIONINE:TRNA RIBOSYLTRANSFERASE-ISOMERASE"/>
    <property type="match status" value="1"/>
</dbReference>
<name>A0A518HSG0_9BACT</name>